<gene>
    <name evidence="7" type="ORF">Ccrd_013663</name>
</gene>
<feature type="compositionally biased region" description="Basic and acidic residues" evidence="5">
    <location>
        <begin position="64"/>
        <end position="80"/>
    </location>
</feature>
<feature type="region of interest" description="Disordered" evidence="5">
    <location>
        <begin position="63"/>
        <end position="85"/>
    </location>
</feature>
<organism evidence="7 8">
    <name type="scientific">Cynara cardunculus var. scolymus</name>
    <name type="common">Globe artichoke</name>
    <name type="synonym">Cynara scolymus</name>
    <dbReference type="NCBI Taxonomy" id="59895"/>
    <lineage>
        <taxon>Eukaryota</taxon>
        <taxon>Viridiplantae</taxon>
        <taxon>Streptophyta</taxon>
        <taxon>Embryophyta</taxon>
        <taxon>Tracheophyta</taxon>
        <taxon>Spermatophyta</taxon>
        <taxon>Magnoliopsida</taxon>
        <taxon>eudicotyledons</taxon>
        <taxon>Gunneridae</taxon>
        <taxon>Pentapetalae</taxon>
        <taxon>asterids</taxon>
        <taxon>campanulids</taxon>
        <taxon>Asterales</taxon>
        <taxon>Asteraceae</taxon>
        <taxon>Carduoideae</taxon>
        <taxon>Cardueae</taxon>
        <taxon>Carduinae</taxon>
        <taxon>Cynara</taxon>
    </lineage>
</organism>
<keyword evidence="1" id="KW-0479">Metal-binding</keyword>
<dbReference type="AlphaFoldDB" id="A0A118K4S5"/>
<dbReference type="Proteomes" id="UP000243975">
    <property type="component" value="Unassembled WGS sequence"/>
</dbReference>
<dbReference type="EMBL" id="LEKV01001446">
    <property type="protein sequence ID" value="KVI07967.1"/>
    <property type="molecule type" value="Genomic_DNA"/>
</dbReference>
<feature type="domain" description="SWIM-type" evidence="6">
    <location>
        <begin position="149"/>
        <end position="185"/>
    </location>
</feature>
<comment type="caution">
    <text evidence="7">The sequence shown here is derived from an EMBL/GenBank/DDBJ whole genome shotgun (WGS) entry which is preliminary data.</text>
</comment>
<evidence type="ECO:0000313" key="7">
    <source>
        <dbReference type="EMBL" id="KVI07967.1"/>
    </source>
</evidence>
<dbReference type="OMA" id="IFLEAQF"/>
<dbReference type="Gramene" id="KVI07967">
    <property type="protein sequence ID" value="KVI07967"/>
    <property type="gene ID" value="Ccrd_013663"/>
</dbReference>
<feature type="non-terminal residue" evidence="7">
    <location>
        <position position="275"/>
    </location>
</feature>
<dbReference type="STRING" id="59895.A0A118K4S5"/>
<dbReference type="GO" id="GO:0008270">
    <property type="term" value="F:zinc ion binding"/>
    <property type="evidence" value="ECO:0007669"/>
    <property type="project" value="UniProtKB-KW"/>
</dbReference>
<proteinExistence type="predicted"/>
<accession>A0A118K4S5</accession>
<keyword evidence="3" id="KW-0862">Zinc</keyword>
<evidence type="ECO:0000313" key="8">
    <source>
        <dbReference type="Proteomes" id="UP000243975"/>
    </source>
</evidence>
<keyword evidence="2 4" id="KW-0863">Zinc-finger</keyword>
<reference evidence="7 8" key="1">
    <citation type="journal article" date="2016" name="Sci. Rep.">
        <title>The genome sequence of the outbreeding globe artichoke constructed de novo incorporating a phase-aware low-pass sequencing strategy of F1 progeny.</title>
        <authorList>
            <person name="Scaglione D."/>
            <person name="Reyes-Chin-Wo S."/>
            <person name="Acquadro A."/>
            <person name="Froenicke L."/>
            <person name="Portis E."/>
            <person name="Beitel C."/>
            <person name="Tirone M."/>
            <person name="Mauro R."/>
            <person name="Lo Monaco A."/>
            <person name="Mauromicale G."/>
            <person name="Faccioli P."/>
            <person name="Cattivelli L."/>
            <person name="Rieseberg L."/>
            <person name="Michelmore R."/>
            <person name="Lanteri S."/>
        </authorList>
    </citation>
    <scope>NUCLEOTIDE SEQUENCE [LARGE SCALE GENOMIC DNA]</scope>
    <source>
        <strain evidence="7">2C</strain>
    </source>
</reference>
<name>A0A118K4S5_CYNCS</name>
<sequence>HFVLPTQGVIGSPCCDGVCIPSVPSEFQPVVGSIFASLEDGIEMYRRYADIAGFDIRLSTQKIRKGDKQRNRQRNEDHKTNTTTPTFKTNTLIEYHAAKVYTRAIFFKVQKEIFKGYRCCSQWQVNSEMGFTVYTIRERKKHCSTKLEFKVAQSHSDDSIYCDCRHFEYYGTLCRHVFTVLFNLDFDEIPQQYILKRWMRGVIPVDVLRSRHISIGSDSRVDKLSNDVYLEVGQCLMNFKSDEDKITAFLDNIRSWKSNMLIGVSEKLDLPIKMM</sequence>
<dbReference type="PANTHER" id="PTHR47718:SF12">
    <property type="entry name" value="PROTEIN FAR1-RELATED SEQUENCE"/>
    <property type="match status" value="1"/>
</dbReference>
<protein>
    <submittedName>
        <fullName evidence="7">Zinc finger, PMZ-type</fullName>
    </submittedName>
</protein>
<dbReference type="InterPro" id="IPR006564">
    <property type="entry name" value="Znf_PMZ"/>
</dbReference>
<keyword evidence="8" id="KW-1185">Reference proteome</keyword>
<evidence type="ECO:0000256" key="2">
    <source>
        <dbReference type="ARBA" id="ARBA00022771"/>
    </source>
</evidence>
<evidence type="ECO:0000256" key="4">
    <source>
        <dbReference type="PROSITE-ProRule" id="PRU00325"/>
    </source>
</evidence>
<evidence type="ECO:0000259" key="6">
    <source>
        <dbReference type="PROSITE" id="PS50966"/>
    </source>
</evidence>
<dbReference type="Pfam" id="PF04434">
    <property type="entry name" value="SWIM"/>
    <property type="match status" value="1"/>
</dbReference>
<evidence type="ECO:0000256" key="1">
    <source>
        <dbReference type="ARBA" id="ARBA00022723"/>
    </source>
</evidence>
<evidence type="ECO:0000256" key="3">
    <source>
        <dbReference type="ARBA" id="ARBA00022833"/>
    </source>
</evidence>
<evidence type="ECO:0000256" key="5">
    <source>
        <dbReference type="SAM" id="MobiDB-lite"/>
    </source>
</evidence>
<dbReference type="PANTHER" id="PTHR47718">
    <property type="entry name" value="OS01G0519700 PROTEIN"/>
    <property type="match status" value="1"/>
</dbReference>
<dbReference type="InterPro" id="IPR007527">
    <property type="entry name" value="Znf_SWIM"/>
</dbReference>
<dbReference type="PROSITE" id="PS50966">
    <property type="entry name" value="ZF_SWIM"/>
    <property type="match status" value="1"/>
</dbReference>
<dbReference type="SMART" id="SM00575">
    <property type="entry name" value="ZnF_PMZ"/>
    <property type="match status" value="1"/>
</dbReference>